<keyword evidence="6" id="KW-0663">Pyridoxal phosphate</keyword>
<evidence type="ECO:0000259" key="7">
    <source>
        <dbReference type="Pfam" id="PF00155"/>
    </source>
</evidence>
<feature type="domain" description="Aminotransferase class I/classII large" evidence="7">
    <location>
        <begin position="27"/>
        <end position="384"/>
    </location>
</feature>
<protein>
    <submittedName>
        <fullName evidence="8">Aromatic amino acid transaminase</fullName>
    </submittedName>
</protein>
<keyword evidence="5" id="KW-0808">Transferase</keyword>
<dbReference type="EMBL" id="JANIBC010000010">
    <property type="protein sequence ID" value="MCQ8185990.1"/>
    <property type="molecule type" value="Genomic_DNA"/>
</dbReference>
<evidence type="ECO:0000313" key="8">
    <source>
        <dbReference type="EMBL" id="MCQ8185990.1"/>
    </source>
</evidence>
<evidence type="ECO:0000313" key="9">
    <source>
        <dbReference type="Proteomes" id="UP001142610"/>
    </source>
</evidence>
<comment type="subunit">
    <text evidence="3">Homodimer.</text>
</comment>
<proteinExistence type="inferred from homology"/>
<evidence type="ECO:0000256" key="2">
    <source>
        <dbReference type="ARBA" id="ARBA00007441"/>
    </source>
</evidence>
<gene>
    <name evidence="8" type="ORF">NOG11_11375</name>
</gene>
<dbReference type="RefSeq" id="WP_256619905.1">
    <property type="nucleotide sequence ID" value="NZ_JANIBC010000010.1"/>
</dbReference>
<dbReference type="InterPro" id="IPR000796">
    <property type="entry name" value="Asp_trans"/>
</dbReference>
<name>A0A9X2LA84_9PROT</name>
<dbReference type="InterPro" id="IPR015422">
    <property type="entry name" value="PyrdxlP-dep_Trfase_small"/>
</dbReference>
<evidence type="ECO:0000256" key="1">
    <source>
        <dbReference type="ARBA" id="ARBA00001933"/>
    </source>
</evidence>
<dbReference type="Proteomes" id="UP001142610">
    <property type="component" value="Unassembled WGS sequence"/>
</dbReference>
<dbReference type="GO" id="GO:0005829">
    <property type="term" value="C:cytosol"/>
    <property type="evidence" value="ECO:0007669"/>
    <property type="project" value="TreeGrafter"/>
</dbReference>
<dbReference type="PANTHER" id="PTHR11879:SF22">
    <property type="entry name" value="ASPARTATE AMINOTRANSFERASE, MITOCHONDRIAL"/>
    <property type="match status" value="1"/>
</dbReference>
<evidence type="ECO:0000256" key="3">
    <source>
        <dbReference type="ARBA" id="ARBA00011738"/>
    </source>
</evidence>
<comment type="caution">
    <text evidence="8">The sequence shown here is derived from an EMBL/GenBank/DDBJ whole genome shotgun (WGS) entry which is preliminary data.</text>
</comment>
<dbReference type="CDD" id="cd00609">
    <property type="entry name" value="AAT_like"/>
    <property type="match status" value="1"/>
</dbReference>
<evidence type="ECO:0000256" key="6">
    <source>
        <dbReference type="ARBA" id="ARBA00022898"/>
    </source>
</evidence>
<evidence type="ECO:0000256" key="5">
    <source>
        <dbReference type="ARBA" id="ARBA00022679"/>
    </source>
</evidence>
<dbReference type="Gene3D" id="3.40.640.10">
    <property type="entry name" value="Type I PLP-dependent aspartate aminotransferase-like (Major domain)"/>
    <property type="match status" value="1"/>
</dbReference>
<dbReference type="Pfam" id="PF00155">
    <property type="entry name" value="Aminotran_1_2"/>
    <property type="match status" value="1"/>
</dbReference>
<comment type="similarity">
    <text evidence="2">Belongs to the class-I pyridoxal-phosphate-dependent aminotransferase family.</text>
</comment>
<dbReference type="GO" id="GO:0033585">
    <property type="term" value="P:L-phenylalanine biosynthetic process from chorismate via phenylpyruvate"/>
    <property type="evidence" value="ECO:0007669"/>
    <property type="project" value="TreeGrafter"/>
</dbReference>
<comment type="cofactor">
    <cofactor evidence="1">
        <name>pyridoxal 5'-phosphate</name>
        <dbReference type="ChEBI" id="CHEBI:597326"/>
    </cofactor>
</comment>
<reference evidence="8" key="1">
    <citation type="submission" date="2022-07" db="EMBL/GenBank/DDBJ databases">
        <title>Parvularcula maris sp. nov., an algicidal bacterium isolated from seawater.</title>
        <authorList>
            <person name="Li F."/>
        </authorList>
    </citation>
    <scope>NUCLEOTIDE SEQUENCE</scope>
    <source>
        <strain evidence="8">BGMRC 0090</strain>
    </source>
</reference>
<keyword evidence="9" id="KW-1185">Reference proteome</keyword>
<evidence type="ECO:0000256" key="4">
    <source>
        <dbReference type="ARBA" id="ARBA00022576"/>
    </source>
</evidence>
<dbReference type="GO" id="GO:0004069">
    <property type="term" value="F:L-aspartate:2-oxoglutarate aminotransferase activity"/>
    <property type="evidence" value="ECO:0007669"/>
    <property type="project" value="TreeGrafter"/>
</dbReference>
<dbReference type="GO" id="GO:0030170">
    <property type="term" value="F:pyridoxal phosphate binding"/>
    <property type="evidence" value="ECO:0007669"/>
    <property type="project" value="InterPro"/>
</dbReference>
<dbReference type="AlphaFoldDB" id="A0A9X2LA84"/>
<dbReference type="Gene3D" id="3.90.1150.10">
    <property type="entry name" value="Aspartate Aminotransferase, domain 1"/>
    <property type="match status" value="1"/>
</dbReference>
<keyword evidence="4" id="KW-0032">Aminotransferase</keyword>
<dbReference type="NCBIfam" id="NF006719">
    <property type="entry name" value="PRK09257.1"/>
    <property type="match status" value="1"/>
</dbReference>
<dbReference type="SUPFAM" id="SSF53383">
    <property type="entry name" value="PLP-dependent transferases"/>
    <property type="match status" value="1"/>
</dbReference>
<dbReference type="InterPro" id="IPR015421">
    <property type="entry name" value="PyrdxlP-dep_Trfase_major"/>
</dbReference>
<dbReference type="GO" id="GO:0004838">
    <property type="term" value="F:L-tyrosine-2-oxoglutarate transaminase activity"/>
    <property type="evidence" value="ECO:0007669"/>
    <property type="project" value="TreeGrafter"/>
</dbReference>
<organism evidence="8 9">
    <name type="scientific">Parvularcula maris</name>
    <dbReference type="NCBI Taxonomy" id="2965077"/>
    <lineage>
        <taxon>Bacteria</taxon>
        <taxon>Pseudomonadati</taxon>
        <taxon>Pseudomonadota</taxon>
        <taxon>Alphaproteobacteria</taxon>
        <taxon>Parvularculales</taxon>
        <taxon>Parvularculaceae</taxon>
        <taxon>Parvularcula</taxon>
    </lineage>
</organism>
<dbReference type="InterPro" id="IPR015424">
    <property type="entry name" value="PyrdxlP-dep_Trfase"/>
</dbReference>
<accession>A0A9X2LA84</accession>
<sequence>MDSLNPAPADPLLGLMLAARADERPGKTDLGVGIYKTEAGDTPVLRAVKEAERRLLETETTKAYEGPHGNPLFCEAIGELTLGGLGDRHTAFTTPGGCGALFIGMQAAKLASPDARLFLSDPSWPNHEGIAAALGIETVFYPYVGDRTGAPDMDLVLKGLEGARAGDILLLQGACHNPTGTDFSAEQWVRLAEEVEKRGLLPFVDTAYQGFARGLEEDGANVKAFLERIPEAILTYSCSKNFGLYRERTGALIIQAPGAKAKDAVATQTAALVRASYSMPPSHGAAIVATILNDAELRRSWEEELGQMRGRLNGLREGFASALVRATNDDSLSRIAEEKGMFSQLPIEAEDTLVLQREKGIYMPGSGRVNIAGLKEDRLGELAADLASYLVR</sequence>
<dbReference type="GO" id="GO:0042802">
    <property type="term" value="F:identical protein binding"/>
    <property type="evidence" value="ECO:0007669"/>
    <property type="project" value="TreeGrafter"/>
</dbReference>
<dbReference type="PANTHER" id="PTHR11879">
    <property type="entry name" value="ASPARTATE AMINOTRANSFERASE"/>
    <property type="match status" value="1"/>
</dbReference>
<dbReference type="InterPro" id="IPR004839">
    <property type="entry name" value="Aminotransferase_I/II_large"/>
</dbReference>
<dbReference type="PRINTS" id="PR00799">
    <property type="entry name" value="TRANSAMINASE"/>
</dbReference>